<dbReference type="EMBL" id="RBKT01000001">
    <property type="protein sequence ID" value="RKR91459.1"/>
    <property type="molecule type" value="Genomic_DNA"/>
</dbReference>
<feature type="region of interest" description="Disordered" evidence="1">
    <location>
        <begin position="193"/>
        <end position="238"/>
    </location>
</feature>
<protein>
    <submittedName>
        <fullName evidence="3">Nicotine blue oxidoreductase</fullName>
    </submittedName>
</protein>
<evidence type="ECO:0000259" key="2">
    <source>
        <dbReference type="Pfam" id="PF12804"/>
    </source>
</evidence>
<accession>A0A495JTM7</accession>
<gene>
    <name evidence="3" type="ORF">BDK92_5856</name>
</gene>
<comment type="caution">
    <text evidence="3">The sequence shown here is derived from an EMBL/GenBank/DDBJ whole genome shotgun (WGS) entry which is preliminary data.</text>
</comment>
<dbReference type="Gene3D" id="3.90.550.10">
    <property type="entry name" value="Spore Coat Polysaccharide Biosynthesis Protein SpsA, Chain A"/>
    <property type="match status" value="1"/>
</dbReference>
<keyword evidence="4" id="KW-1185">Reference proteome</keyword>
<evidence type="ECO:0000256" key="1">
    <source>
        <dbReference type="SAM" id="MobiDB-lite"/>
    </source>
</evidence>
<proteinExistence type="predicted"/>
<dbReference type="InterPro" id="IPR025877">
    <property type="entry name" value="MobA-like_NTP_Trfase"/>
</dbReference>
<reference evidence="3 4" key="1">
    <citation type="submission" date="2018-10" db="EMBL/GenBank/DDBJ databases">
        <title>Sequencing the genomes of 1000 actinobacteria strains.</title>
        <authorList>
            <person name="Klenk H.-P."/>
        </authorList>
    </citation>
    <scope>NUCLEOTIDE SEQUENCE [LARGE SCALE GENOMIC DNA]</scope>
    <source>
        <strain evidence="3 4">DSM 45175</strain>
    </source>
</reference>
<feature type="compositionally biased region" description="Low complexity" evidence="1">
    <location>
        <begin position="224"/>
        <end position="238"/>
    </location>
</feature>
<dbReference type="GO" id="GO:0016779">
    <property type="term" value="F:nucleotidyltransferase activity"/>
    <property type="evidence" value="ECO:0007669"/>
    <property type="project" value="UniProtKB-ARBA"/>
</dbReference>
<dbReference type="SUPFAM" id="SSF53448">
    <property type="entry name" value="Nucleotide-diphospho-sugar transferases"/>
    <property type="match status" value="1"/>
</dbReference>
<feature type="domain" description="MobA-like NTP transferase" evidence="2">
    <location>
        <begin position="14"/>
        <end position="174"/>
    </location>
</feature>
<dbReference type="CDD" id="cd04182">
    <property type="entry name" value="GT_2_like_f"/>
    <property type="match status" value="1"/>
</dbReference>
<dbReference type="Proteomes" id="UP000277671">
    <property type="component" value="Unassembled WGS sequence"/>
</dbReference>
<dbReference type="AlphaFoldDB" id="A0A495JTM7"/>
<dbReference type="Pfam" id="PF12804">
    <property type="entry name" value="NTP_transf_3"/>
    <property type="match status" value="1"/>
</dbReference>
<evidence type="ECO:0000313" key="3">
    <source>
        <dbReference type="EMBL" id="RKR91459.1"/>
    </source>
</evidence>
<name>A0A495JTM7_9ACTN</name>
<dbReference type="PANTHER" id="PTHR43777:SF1">
    <property type="entry name" value="MOLYBDENUM COFACTOR CYTIDYLYLTRANSFERASE"/>
    <property type="match status" value="1"/>
</dbReference>
<dbReference type="RefSeq" id="WP_342775858.1">
    <property type="nucleotide sequence ID" value="NZ_RBKT01000001.1"/>
</dbReference>
<evidence type="ECO:0000313" key="4">
    <source>
        <dbReference type="Proteomes" id="UP000277671"/>
    </source>
</evidence>
<dbReference type="PANTHER" id="PTHR43777">
    <property type="entry name" value="MOLYBDENUM COFACTOR CYTIDYLYLTRANSFERASE"/>
    <property type="match status" value="1"/>
</dbReference>
<dbReference type="InterPro" id="IPR029044">
    <property type="entry name" value="Nucleotide-diphossugar_trans"/>
</dbReference>
<organism evidence="3 4">
    <name type="scientific">Micromonospora pisi</name>
    <dbReference type="NCBI Taxonomy" id="589240"/>
    <lineage>
        <taxon>Bacteria</taxon>
        <taxon>Bacillati</taxon>
        <taxon>Actinomycetota</taxon>
        <taxon>Actinomycetes</taxon>
        <taxon>Micromonosporales</taxon>
        <taxon>Micromonosporaceae</taxon>
        <taxon>Micromonospora</taxon>
    </lineage>
</organism>
<sequence>MGCERRHASGSVAALVLAAGAGRRYGGPKALIPLDGRLLVERAVTTARDGGCDPVLAVLGAGAATVRAAADLTGAVPVDNPDWATGLGSSLRAGLAALGDSTVVAALVLLVDMPGITAEAVHRLADLATPESLAVAGYQDRRGHPVLLGRTHWAGVADVAVGELGARAYLREHAHQLRVVDCADIADDADLDTPTDLARFPGAPRVRPPVQPTEAGGTAGGGRASSSTRRTSTSAYGD</sequence>